<dbReference type="AlphaFoldDB" id="A0A9Q0LQ24"/>
<proteinExistence type="predicted"/>
<gene>
    <name evidence="1" type="ORF">M0811_07398</name>
</gene>
<protein>
    <submittedName>
        <fullName evidence="1">Uncharacterized protein</fullName>
    </submittedName>
</protein>
<accession>A0A9Q0LQ24</accession>
<sequence length="113" mass="12999">MPPRTFLKSTNFSGSIVPKYHYNIFIEDFAGNPLESVFESMQKKCLIAKCYLVIPSTMSLESSPFDLLHLRSFCPSLSMEASPDKFLKEHGFSYFLSNICLNLYQVQIFPKEK</sequence>
<reference evidence="1" key="1">
    <citation type="submission" date="2022-10" db="EMBL/GenBank/DDBJ databases">
        <title>Novel sulphate-reducing endosymbionts in the free-living metamonad Anaeramoeba.</title>
        <authorList>
            <person name="Jerlstrom-Hultqvist J."/>
            <person name="Cepicka I."/>
            <person name="Gallot-Lavallee L."/>
            <person name="Salas-Leiva D."/>
            <person name="Curtis B.A."/>
            <person name="Zahonova K."/>
            <person name="Pipaliya S."/>
            <person name="Dacks J."/>
            <person name="Roger A.J."/>
        </authorList>
    </citation>
    <scope>NUCLEOTIDE SEQUENCE</scope>
    <source>
        <strain evidence="1">BMAN</strain>
    </source>
</reference>
<organism evidence="1 2">
    <name type="scientific">Anaeramoeba ignava</name>
    <name type="common">Anaerobic marine amoeba</name>
    <dbReference type="NCBI Taxonomy" id="1746090"/>
    <lineage>
        <taxon>Eukaryota</taxon>
        <taxon>Metamonada</taxon>
        <taxon>Anaeramoebidae</taxon>
        <taxon>Anaeramoeba</taxon>
    </lineage>
</organism>
<dbReference type="EMBL" id="JAPDFW010000065">
    <property type="protein sequence ID" value="KAJ5075428.1"/>
    <property type="molecule type" value="Genomic_DNA"/>
</dbReference>
<comment type="caution">
    <text evidence="1">The sequence shown here is derived from an EMBL/GenBank/DDBJ whole genome shotgun (WGS) entry which is preliminary data.</text>
</comment>
<evidence type="ECO:0000313" key="2">
    <source>
        <dbReference type="Proteomes" id="UP001149090"/>
    </source>
</evidence>
<dbReference type="Proteomes" id="UP001149090">
    <property type="component" value="Unassembled WGS sequence"/>
</dbReference>
<evidence type="ECO:0000313" key="1">
    <source>
        <dbReference type="EMBL" id="KAJ5075428.1"/>
    </source>
</evidence>
<name>A0A9Q0LQ24_ANAIG</name>
<keyword evidence="2" id="KW-1185">Reference proteome</keyword>